<keyword evidence="7" id="KW-0391">Immunity</keyword>
<dbReference type="SUPFAM" id="SSF52540">
    <property type="entry name" value="P-loop containing nucleoside triphosphate hydrolases"/>
    <property type="match status" value="2"/>
</dbReference>
<keyword evidence="11" id="KW-1185">Reference proteome</keyword>
<evidence type="ECO:0000256" key="1">
    <source>
        <dbReference type="ARBA" id="ARBA00004496"/>
    </source>
</evidence>
<feature type="compositionally biased region" description="Polar residues" evidence="8">
    <location>
        <begin position="127"/>
        <end position="142"/>
    </location>
</feature>
<evidence type="ECO:0000313" key="11">
    <source>
        <dbReference type="Proteomes" id="UP000825935"/>
    </source>
</evidence>
<organism evidence="10 11">
    <name type="scientific">Ceratopteris richardii</name>
    <name type="common">Triangle waterfern</name>
    <dbReference type="NCBI Taxonomy" id="49495"/>
    <lineage>
        <taxon>Eukaryota</taxon>
        <taxon>Viridiplantae</taxon>
        <taxon>Streptophyta</taxon>
        <taxon>Embryophyta</taxon>
        <taxon>Tracheophyta</taxon>
        <taxon>Polypodiopsida</taxon>
        <taxon>Polypodiidae</taxon>
        <taxon>Polypodiales</taxon>
        <taxon>Pteridineae</taxon>
        <taxon>Pteridaceae</taxon>
        <taxon>Parkerioideae</taxon>
        <taxon>Ceratopteris</taxon>
    </lineage>
</organism>
<accession>A0A8T2Q820</accession>
<dbReference type="GO" id="GO:0016887">
    <property type="term" value="F:ATP hydrolysis activity"/>
    <property type="evidence" value="ECO:0007669"/>
    <property type="project" value="InterPro"/>
</dbReference>
<dbReference type="GO" id="GO:0008270">
    <property type="term" value="F:zinc ion binding"/>
    <property type="evidence" value="ECO:0007669"/>
    <property type="project" value="UniProtKB-KW"/>
</dbReference>
<evidence type="ECO:0000256" key="4">
    <source>
        <dbReference type="ARBA" id="ARBA00022723"/>
    </source>
</evidence>
<keyword evidence="2" id="KW-0963">Cytoplasm</keyword>
<dbReference type="OrthoDB" id="2400221at2759"/>
<evidence type="ECO:0000313" key="10">
    <source>
        <dbReference type="EMBL" id="KAH7279889.1"/>
    </source>
</evidence>
<dbReference type="Pfam" id="PF20173">
    <property type="entry name" value="ZnF_RZ-type"/>
    <property type="match status" value="1"/>
</dbReference>
<dbReference type="InterPro" id="IPR027417">
    <property type="entry name" value="P-loop_NTPase"/>
</dbReference>
<dbReference type="Gene3D" id="3.40.50.300">
    <property type="entry name" value="P-loop containing nucleotide triphosphate hydrolases"/>
    <property type="match status" value="2"/>
</dbReference>
<keyword evidence="4" id="KW-0479">Metal-binding</keyword>
<comment type="subcellular location">
    <subcellularLocation>
        <location evidence="1">Cytoplasm</location>
    </subcellularLocation>
</comment>
<dbReference type="PANTHER" id="PTHR22605">
    <property type="entry name" value="RZ-TYPE DOMAIN-CONTAINING PROTEIN"/>
    <property type="match status" value="1"/>
</dbReference>
<reference evidence="10" key="1">
    <citation type="submission" date="2021-08" db="EMBL/GenBank/DDBJ databases">
        <title>WGS assembly of Ceratopteris richardii.</title>
        <authorList>
            <person name="Marchant D.B."/>
            <person name="Chen G."/>
            <person name="Jenkins J."/>
            <person name="Shu S."/>
            <person name="Leebens-Mack J."/>
            <person name="Grimwood J."/>
            <person name="Schmutz J."/>
            <person name="Soltis P."/>
            <person name="Soltis D."/>
            <person name="Chen Z.-H."/>
        </authorList>
    </citation>
    <scope>NUCLEOTIDE SEQUENCE</scope>
    <source>
        <strain evidence="10">Whitten #5841</strain>
        <tissue evidence="10">Leaf</tissue>
    </source>
</reference>
<evidence type="ECO:0000256" key="6">
    <source>
        <dbReference type="ARBA" id="ARBA00022833"/>
    </source>
</evidence>
<feature type="region of interest" description="Disordered" evidence="8">
    <location>
        <begin position="1"/>
        <end position="30"/>
    </location>
</feature>
<evidence type="ECO:0000256" key="2">
    <source>
        <dbReference type="ARBA" id="ARBA00022490"/>
    </source>
</evidence>
<proteinExistence type="predicted"/>
<dbReference type="InterPro" id="IPR003593">
    <property type="entry name" value="AAA+_ATPase"/>
</dbReference>
<comment type="caution">
    <text evidence="10">The sequence shown here is derived from an EMBL/GenBank/DDBJ whole genome shotgun (WGS) entry which is preliminary data.</text>
</comment>
<dbReference type="GO" id="GO:0005737">
    <property type="term" value="C:cytoplasm"/>
    <property type="evidence" value="ECO:0007669"/>
    <property type="project" value="UniProtKB-SubCell"/>
</dbReference>
<evidence type="ECO:0000256" key="3">
    <source>
        <dbReference type="ARBA" id="ARBA00022528"/>
    </source>
</evidence>
<feature type="domain" description="RZ-type" evidence="9">
    <location>
        <begin position="3940"/>
        <end position="4013"/>
    </location>
</feature>
<dbReference type="InterPro" id="IPR031248">
    <property type="entry name" value="RNF213"/>
</dbReference>
<dbReference type="PROSITE" id="PS51981">
    <property type="entry name" value="ZF_RZ"/>
    <property type="match status" value="1"/>
</dbReference>
<protein>
    <recommendedName>
        <fullName evidence="9">RZ-type domain-containing protein</fullName>
    </recommendedName>
</protein>
<evidence type="ECO:0000256" key="8">
    <source>
        <dbReference type="SAM" id="MobiDB-lite"/>
    </source>
</evidence>
<feature type="compositionally biased region" description="Basic and acidic residues" evidence="8">
    <location>
        <begin position="1"/>
        <end position="19"/>
    </location>
</feature>
<keyword evidence="3" id="KW-0150">Chloroplast</keyword>
<sequence>MLNADEGSRIDAMEADEKVQPNPATHKCSGDECGLMLSSSEARQLHRGSSASEVLHGNMPNADVCLRTQPPELTSYVSTEVRVTSVGPSEVLASNAHHSQESCYAEEIPCRETLIDDEVAAEKQTSHSIISDSGKESSTATEAVNVPTRSETDQLEPMDDESITREIEECGEHSDILDKSSFGTEVSYRDVLADGKDGDINFYLLVSPHPKSVKASFDSKYCSKLPVQHLRLPESVIPFVGNYTCCRICIPSSYWRRRIHVKVTFAKYKVLNFPLPYIQPEKNMEVLIRRRNLQIEIVHEETITNLSNWILAFNSIVVLLNNPSVRMDCLFEFVHHKRKMSLGDVTNAVAHKMTHEWLCWVDKEIRGHAMGEGLNEGQVSNMLHVLLGQFYVVSHLEQRAGFVDLSDEYSVRLLQLLSDVWSHRDLLKPLLSRVVSFMQQSLSTLVSLLPAAKWSLYLEVLCGIDTSYSFLDKWTGKLRSGSMSLIKEYIEKDHDVAVRNLLGFAETHPGMRYKVLNSAILASSTGASFFKTFIMLCGHLMLPTTATEEGVESFLATGYGEKLIGHFRSLVESESAKTMATLVGEQLQRCDNKVLITFLRIFAVVVLRRQALPHVPHMTTFSCTDSHEARLDDFTGLWTSHHTFMFPLLSDEKMFMHDLASCGNFDTIAYAIRALVGKNYSCQDDLDGRISAELRPWIHKVCTRAADAARKNIASRPMSPHVLCSAVAKLFGKSLHSVGPLLELVNDDIRCLLQQRFGLQELCQDAGNMSSFSEIEVAQQYCSVTKMALLEYVRSAERFNDSNLDATCLKVLDWMCTGVQEHMKLCGWIAEELCICLFDAFTGICESDLSASNVALAESNFKIFLLQVDFESAPSVRMHVFYRCLMAEWCTLQDSLEKESILLEMVDKLSHHSMDAWVRVCNVHEVGSKALKEAVDEVVLYTGTILNLFRMLLDYARTASGSKFIPVEIQMAEAWLEERCNSWKSLTLSDIRDPAHWPLRCDKNLSQAMLLLRESKLHRNIYKVQSTSHIPHASTDDGFSGVHCNVSGVLHESSVDQEDNDCDMNDGVEDEDESQDFNQNNSLFWQNLFTTMCSSLTRYEQEWKHLANLSYPAEKLCNLLSGLNQNDVKSEIMLAQSFFGCRVEHKSLDFQPACEALTAWIDLQEKKSLIQPLVTVEDMFGIIESGGLLLDLQTVCDASLLVSLQEFQALYEKNINAIRYFSSNHISIIKELACSEQLLSFVKENSDDLRLLTDAAEESAEDVLVDEATISYLIHIDRVFRPLLKRERISLADLKSALALEAESTDSAMSFCSKIRYCMANIYRIQQVIASLADRSSVLKVNMHSIVHSSIFSISISTDGENLRESNSFSLKIKDSALNSNHIVNSQQSCRKSFDLSELIDLKSRAQMLLSRKILTHEKESNEMKPLREFIEFVDLCEELCNLVSTSCKAGHFLFDAFRWSGSGSECLKVKVQWIKSHLFCWNRALERARFQFHNLNHFKGTELRLIHRRVNGEADLDEIQRCYELLKYSRPGLNSERVETCSKGCICTNSTKRVIDLEANEIQMFECLQYMSSILQDLFEVPCCKTLNGNVDMFQVVDSIFLISVEEQSHQLNVIVEILSRNNKELRNQHNNLLLCSSKTSWEEVYLLLLRYLSPSDGDVCLFFVIAFFEKLSFECQMQLLTKLQEAENHQKVTNQLALVCWTGSQALQGISHHLKVPIQFMNGYANDIILQYLPRECGQMTVVTSELAGMGKSSVIKNNPFCITFTISQKVSLESLILRLKKKRIMPESTLHFDIATEEGCDSLNCYLFQLLVLGVLKSSDGGAVWLVTEKVYIELANTLGNSLEAKLPVCSWLPHEHLVWNLDKLHLSNDVDSDEQIVCLYLDALSNNELDRRDIIISGNNMNVEPLSEDCCRQLLFRYFIQSETHLSYSIVAGFIRNLAFQLRKFSDSDLYSIETLCWILQSSTPGNFRSNLVSCLIQSCKELSLRSVRAWLHSEQQEAVHKHRSRALQERMRSLVAWSDSNHVMFFVDKYGVFNVLYRDKELIPGDIKRVMLIQTQVMRTELLDYSKLASSDLWRILSPILGRDIPSFSENYVLTPDNFLKMALIFVRISTQSPVIIMGETGCGKTCLLKALARCSNAEFSCLTLHAGSTEGEIASFISDARDQALSSDRQVWAFLDEINACNHLGFLSEILCHRRMDGNVFPSNLAVLAACNPYRHQDIENRTAGLQSSHETQSSQRWMAYKVQPLPEAMLDYVWDYGILSDGDEREYICAMIGTRGTDIVEILSNSQAFMRKHMGLSSVSLRDVQRWIHLFDWFKHNVAERMKLQERTRREDTELRAKVLACSLCYYCRLPTKALRKAYRTTCCKFLTWRVQRNLSEKDFLNILHQEQHDILARMDMPSGIAMNSSLLENVFVVLTCMLNHLPVFVVGKPGSGKTLALQIIFSNLRGPDSKDRYFQQLPRMLMLSYQGSQNSTSEAISKVFEKAKRYVENTTRKDTVVVLVLDEIGLAETSSHNPLKVLHPLLEPDVQDIAVVGISNWSLDAAKMNRGVHLSQSDPEETDLYKTAMAIFESCNTLYIDQFKKILRGLATAYFKYYAQQIRPDFHGLRDFYSLIRSLRCQHSVMLSQEHLAHALWRNFGGVEMAHVQSFFSDVEALTCYEGLFCQGPPVLDLITRNLHDPEARHLLLITKGGSASSILKHMLEQDEDFTVIQGSTYKDDKSEEYCHLLLGEIILHMEMGRRILLENADQIWSSLYDMLNQHYTVVGGRKNCRIALGMHSNPMCYVHDRFRCIIIVEHSQIPRMDPPFLNRFEKQVLTYETILDGIQIKIVESIRCWAHELAVRSLIPGTLSKLNDAEGHLFSGFYDDTVPSLVMYHSNEMGRETSDHSELIKRCKEDLLQTANAEAIARAQLYGSSKEEETRIWAQLFFSCDALHSLDEAIRFHVCRTERWFDNIGVKLIITTCTPVQWNIKQDIESSATSLELKVFCLRLADFTSEKQLKENINRFWSDTVMNLLVLQADDVSDRDHISLASFYVDKARKTMDSELAVIKKHVILIIHVQQGRIRCSRTSFLCGWKQMTINRLQREPIHLRVYLEKSISEIIAHHAMPMKGIMTRALTWSFLCIKFEERSLSVSYLQKTLALICKDEALIFCLKERALEWVLKRKDNLWQLNVLSNRKLLSTSASTHDAFVQYIEEEFREALARLLYLIEKSSSLNAYFLYDDVKQQIWRELLMRPNFLSCDSAATPSYPGGYILEKPMMSQLPFSSCYAAHLDKTFKQIYMESLSKDLTLEVRELNECICTSNQIQKDVDASLNASLSIIKACIDADLDSYVTDFCRINNLNRSGTITEAFEWALRENLPPHICCALHVHVVFWEREREIRDQASLASLCLSYQVINQQICDMRAGRPPNEGFNEFLDLICCSYLLPTENNLNNVGGIKKWTQKVKAVLKSEHTSGVSCMVFLLWIMYTFTVCVILPLQLECVHLISLAECFAGESERACASIVVKVMDFLPDLKTSQNHHERRCWIDFLCSMLNRYLQTAWFSKKELRRILFCLVNSQSTSCMIGHVLFQLLNKTVNSVPEQHSQIFKTLSSMSRHELFNDEWGIAINHANALHLVDYIYHEFREIMVPVLLDSKEAGDWEFSSFRKCFSFALQASGDVNSFSFQKATALAFMKCFLYSLASLLHHAYSNRGQDENQMQLPSLLNLNEVFLAISSNLLNILQVSFMKILYWDFRLAVDDIADALNYFESKAEFDFFTLLLDNPILRSLHMPLGFNPFMSSSGPYITAEQVWKNLVCMMKEEGSKYSRKIDNNALNYFFNNANEEEQSAFIGTIASQVFFMKSGCHLSTAEQRAMEHVQKLVSHLNNWDPLMKMSVTHLTSMIPGGKWWSAWSSFESCSLALNILVTLSLMPSSSPLRGYCMLNKSHLTKGCMLTEAQNILDGVEGLGQYLVYTCSCSYAYIIGECTKPAQVGICPSCGKQIGGENHVAAPGNQILQDVSNGCESLIGNIFFSLRMQPLSYRILRVLVHYCFLLGIMMDRDTAKLASLLKSPNDIHNLVHILVKSIGLDIELLGQLIGCPRDVTFQYLHSILQRLTDFRLDGPLCSPQQRDQWEMVFDNIVTSQLPYESISEYLQCKQTDCLHDVLQERNPCSADLLESSFRITVKPSFSQYRAYYLQKKQLSSEFPCINAVLVHAKHLKELRFLLPLIEFSRELHHLIGHKITRQEATSTSIQDILSHQCDLSGRYDTFEASWNAIRHLVKGYECHEFIEPVPPMHKLQPIGLCLLEKKDQGIYLTAILDFLRTCQNAFLEDIRAALLECAPACDYKLFDAVDARNIQSVPIQFCKAGEIVYFDEKWASNLVRQFASCNPAYGKGTEVEYDDYHIEVEMQYRIIHGKSFLLGEYKEFPYQREAFQRHATLISDLTEHVPQALLPSNKVATICNELALEGTGPWQLLVTLELCLGFLNRMKVEPSELLRDYCERWLGSDIHPIMKKEAFDRIEVKHVVSLYESIEAMASSDVEDMVAMCYRSDLDSGMHADLMQMLMVRKNMWRSDDCRQSCSRNIGNVNVEALRDVLKQFMFRYLTVETFNPDDELQIYLRKEGGLVTWPISAEKLESDAGAVVGGPLHEDFLPNCICVKHTRAIYLILKEA</sequence>
<evidence type="ECO:0000256" key="7">
    <source>
        <dbReference type="ARBA" id="ARBA00022859"/>
    </source>
</evidence>
<feature type="region of interest" description="Disordered" evidence="8">
    <location>
        <begin position="127"/>
        <end position="160"/>
    </location>
</feature>
<dbReference type="PANTHER" id="PTHR22605:SF1">
    <property type="entry name" value="RZ-TYPE DOMAIN-CONTAINING PROTEIN"/>
    <property type="match status" value="1"/>
</dbReference>
<gene>
    <name evidence="10" type="ORF">KP509_37G042500</name>
</gene>
<keyword evidence="3" id="KW-0934">Plastid</keyword>
<dbReference type="EMBL" id="CM035442">
    <property type="protein sequence ID" value="KAH7279889.1"/>
    <property type="molecule type" value="Genomic_DNA"/>
</dbReference>
<evidence type="ECO:0000259" key="9">
    <source>
        <dbReference type="PROSITE" id="PS51981"/>
    </source>
</evidence>
<dbReference type="Proteomes" id="UP000825935">
    <property type="component" value="Chromosome 37"/>
</dbReference>
<name>A0A8T2Q820_CERRI</name>
<dbReference type="CDD" id="cd00009">
    <property type="entry name" value="AAA"/>
    <property type="match status" value="1"/>
</dbReference>
<evidence type="ECO:0000256" key="5">
    <source>
        <dbReference type="ARBA" id="ARBA00022771"/>
    </source>
</evidence>
<dbReference type="SMART" id="SM00382">
    <property type="entry name" value="AAA"/>
    <property type="match status" value="2"/>
</dbReference>
<dbReference type="GO" id="GO:0002376">
    <property type="term" value="P:immune system process"/>
    <property type="evidence" value="ECO:0007669"/>
    <property type="project" value="UniProtKB-KW"/>
</dbReference>
<keyword evidence="6" id="KW-0862">Zinc</keyword>
<keyword evidence="5" id="KW-0863">Zinc-finger</keyword>
<dbReference type="InterPro" id="IPR046439">
    <property type="entry name" value="ZF_RZ_dom"/>
</dbReference>
<dbReference type="GO" id="GO:0004842">
    <property type="term" value="F:ubiquitin-protein transferase activity"/>
    <property type="evidence" value="ECO:0007669"/>
    <property type="project" value="InterPro"/>
</dbReference>